<dbReference type="AlphaFoldDB" id="A0A1H5CVG3"/>
<protein>
    <submittedName>
        <fullName evidence="7">Dyp-type peroxidase family</fullName>
    </submittedName>
</protein>
<gene>
    <name evidence="7" type="ORF">SAMN05444171_4884</name>
</gene>
<keyword evidence="4" id="KW-0560">Oxidoreductase</keyword>
<dbReference type="InterPro" id="IPR049509">
    <property type="entry name" value="DyP_N"/>
</dbReference>
<dbReference type="InterPro" id="IPR006314">
    <property type="entry name" value="Dyp_peroxidase"/>
</dbReference>
<evidence type="ECO:0000256" key="2">
    <source>
        <dbReference type="ARBA" id="ARBA00022559"/>
    </source>
</evidence>
<dbReference type="Pfam" id="PF21105">
    <property type="entry name" value="DyP_N"/>
    <property type="match status" value="1"/>
</dbReference>
<dbReference type="NCBIfam" id="TIGR01413">
    <property type="entry name" value="Dyp_perox_fam"/>
    <property type="match status" value="1"/>
</dbReference>
<feature type="domain" description="DyP dimeric alpha+beta barrel" evidence="6">
    <location>
        <begin position="76"/>
        <end position="169"/>
    </location>
</feature>
<proteinExistence type="predicted"/>
<evidence type="ECO:0000256" key="3">
    <source>
        <dbReference type="ARBA" id="ARBA00022723"/>
    </source>
</evidence>
<dbReference type="GO" id="GO:0020037">
    <property type="term" value="F:heme binding"/>
    <property type="evidence" value="ECO:0007669"/>
    <property type="project" value="InterPro"/>
</dbReference>
<keyword evidence="5" id="KW-0408">Iron</keyword>
<reference evidence="7 8" key="1">
    <citation type="submission" date="2016-10" db="EMBL/GenBank/DDBJ databases">
        <authorList>
            <person name="de Groot N.N."/>
        </authorList>
    </citation>
    <scope>NUCLEOTIDE SEQUENCE [LARGE SCALE GENOMIC DNA]</scope>
    <source>
        <strain evidence="7 8">GAS522</strain>
    </source>
</reference>
<keyword evidence="2 7" id="KW-0575">Peroxidase</keyword>
<dbReference type="PANTHER" id="PTHR30521:SF5">
    <property type="entry name" value="BLR4509 PROTEIN"/>
    <property type="match status" value="1"/>
</dbReference>
<evidence type="ECO:0000259" key="6">
    <source>
        <dbReference type="Pfam" id="PF21105"/>
    </source>
</evidence>
<evidence type="ECO:0000256" key="4">
    <source>
        <dbReference type="ARBA" id="ARBA00023002"/>
    </source>
</evidence>
<comment type="cofactor">
    <cofactor evidence="1">
        <name>heme b</name>
        <dbReference type="ChEBI" id="CHEBI:60344"/>
    </cofactor>
</comment>
<dbReference type="GO" id="GO:0046872">
    <property type="term" value="F:metal ion binding"/>
    <property type="evidence" value="ECO:0007669"/>
    <property type="project" value="UniProtKB-KW"/>
</dbReference>
<name>A0A1H5CVG3_9BRAD</name>
<dbReference type="Proteomes" id="UP000183208">
    <property type="component" value="Unassembled WGS sequence"/>
</dbReference>
<accession>A0A1H5CVG3</accession>
<dbReference type="InterPro" id="IPR011008">
    <property type="entry name" value="Dimeric_a/b-barrel"/>
</dbReference>
<keyword evidence="3" id="KW-0479">Metal-binding</keyword>
<evidence type="ECO:0000256" key="1">
    <source>
        <dbReference type="ARBA" id="ARBA00001970"/>
    </source>
</evidence>
<dbReference type="GO" id="GO:0005829">
    <property type="term" value="C:cytosol"/>
    <property type="evidence" value="ECO:0007669"/>
    <property type="project" value="TreeGrafter"/>
</dbReference>
<dbReference type="EMBL" id="FNTI01000001">
    <property type="protein sequence ID" value="SED70657.1"/>
    <property type="molecule type" value="Genomic_DNA"/>
</dbReference>
<dbReference type="GO" id="GO:0004601">
    <property type="term" value="F:peroxidase activity"/>
    <property type="evidence" value="ECO:0007669"/>
    <property type="project" value="UniProtKB-KW"/>
</dbReference>
<dbReference type="PANTHER" id="PTHR30521">
    <property type="entry name" value="DEFERROCHELATASE/PEROXIDASE"/>
    <property type="match status" value="1"/>
</dbReference>
<dbReference type="SUPFAM" id="SSF54909">
    <property type="entry name" value="Dimeric alpha+beta barrel"/>
    <property type="match status" value="1"/>
</dbReference>
<dbReference type="PROSITE" id="PS51404">
    <property type="entry name" value="DYP_PEROXIDASE"/>
    <property type="match status" value="1"/>
</dbReference>
<organism evidence="7 8">
    <name type="scientific">Bradyrhizobium lablabi</name>
    <dbReference type="NCBI Taxonomy" id="722472"/>
    <lineage>
        <taxon>Bacteria</taxon>
        <taxon>Pseudomonadati</taxon>
        <taxon>Pseudomonadota</taxon>
        <taxon>Alphaproteobacteria</taxon>
        <taxon>Hyphomicrobiales</taxon>
        <taxon>Nitrobacteraceae</taxon>
        <taxon>Bradyrhizobium</taxon>
    </lineage>
</organism>
<sequence>MPKSADILSMPTDKIPVLEVSDIQATVLRPRPSPYRGQYVVLRIDDAAQGREMLRRIIPYVAPADDWWLPTLPGWMGIAFTYHGLEALGLPATSLKTFPQEFREGMASRASILRDVGDSAPANWEYPFGTRDMHVAIAIYSKDEESLEATLALARQSHHDLPNISVVYRLRFSELPNGCNPFGFKDGLHNPNVEGSGAVVHPGSGRPVKAGEFIMGYPDELGATAISPEPEVLRRNGTFVAFRKFHMRVAAFRHYLREQAASPEDEDLIAAKMVGRWRSGAPLALAAEQDDPELGADQDRNNAFGFGDDMHGLKCPFGAHIRRVNPRDALKNELVATNLHQFLRRGTNYGPPLPEGVLEDDGAQRGGVFLLIGVHQRQQFEFVQSQWITDGNFISHGREEDPILGNSGGEGFFTIPKRPVRRRLHGLPQFVAVQGGEYCFMPGLRALKWLAGLEAGPTAE</sequence>
<evidence type="ECO:0000256" key="5">
    <source>
        <dbReference type="ARBA" id="ARBA00023004"/>
    </source>
</evidence>
<evidence type="ECO:0000313" key="8">
    <source>
        <dbReference type="Proteomes" id="UP000183208"/>
    </source>
</evidence>
<evidence type="ECO:0000313" key="7">
    <source>
        <dbReference type="EMBL" id="SED70657.1"/>
    </source>
</evidence>